<gene>
    <name evidence="1" type="ORF">LV75_002806</name>
</gene>
<proteinExistence type="predicted"/>
<evidence type="ECO:0000313" key="2">
    <source>
        <dbReference type="Proteomes" id="UP001205185"/>
    </source>
</evidence>
<protein>
    <submittedName>
        <fullName evidence="1">Uncharacterized protein</fullName>
    </submittedName>
</protein>
<evidence type="ECO:0000313" key="1">
    <source>
        <dbReference type="EMBL" id="MCP2270305.1"/>
    </source>
</evidence>
<comment type="caution">
    <text evidence="1">The sequence shown here is derived from an EMBL/GenBank/DDBJ whole genome shotgun (WGS) entry which is preliminary data.</text>
</comment>
<dbReference type="EMBL" id="JAMTCO010000007">
    <property type="protein sequence ID" value="MCP2270305.1"/>
    <property type="molecule type" value="Genomic_DNA"/>
</dbReference>
<accession>A0ABT1ICD4</accession>
<keyword evidence="2" id="KW-1185">Reference proteome</keyword>
<sequence>MPVVAHCNSTKTWNGEPCPNEVSRRGKRCREHTLFGLLFRSPKPVLPRQTPRAARTPMRAATRLEGVRIATEQWQSIVAAQAQLAIPAEAWQSLTEADAPSTCTRFAQLAALDSPQGHSVGPIAPQVAAHLATRLAALGTPEHLPQSLQVLGVYLCATQNRDLGDCRCLRDLIQENGLATAKRILQNAMSDLSPTGG</sequence>
<reference evidence="1 2" key="1">
    <citation type="submission" date="2022-06" db="EMBL/GenBank/DDBJ databases">
        <title>Genomic Encyclopedia of Archaeal and Bacterial Type Strains, Phase II (KMG-II): from individual species to whole genera.</title>
        <authorList>
            <person name="Goeker M."/>
        </authorList>
    </citation>
    <scope>NUCLEOTIDE SEQUENCE [LARGE SCALE GENOMIC DNA]</scope>
    <source>
        <strain evidence="1 2">DSM 44255</strain>
    </source>
</reference>
<dbReference type="Proteomes" id="UP001205185">
    <property type="component" value="Unassembled WGS sequence"/>
</dbReference>
<name>A0ABT1ICD4_9PSEU</name>
<organism evidence="1 2">
    <name type="scientific">Actinokineospora diospyrosa</name>
    <dbReference type="NCBI Taxonomy" id="103728"/>
    <lineage>
        <taxon>Bacteria</taxon>
        <taxon>Bacillati</taxon>
        <taxon>Actinomycetota</taxon>
        <taxon>Actinomycetes</taxon>
        <taxon>Pseudonocardiales</taxon>
        <taxon>Pseudonocardiaceae</taxon>
        <taxon>Actinokineospora</taxon>
    </lineage>
</organism>